<accession>A0A423JWS5</accession>
<comment type="caution">
    <text evidence="1">The sequence shown here is derived from an EMBL/GenBank/DDBJ whole genome shotgun (WGS) entry which is preliminary data.</text>
</comment>
<organism evidence="1 2">
    <name type="scientific">Pseudomonas brassicacearum</name>
    <dbReference type="NCBI Taxonomy" id="930166"/>
    <lineage>
        <taxon>Bacteria</taxon>
        <taxon>Pseudomonadati</taxon>
        <taxon>Pseudomonadota</taxon>
        <taxon>Gammaproteobacteria</taxon>
        <taxon>Pseudomonadales</taxon>
        <taxon>Pseudomonadaceae</taxon>
        <taxon>Pseudomonas</taxon>
    </lineage>
</organism>
<evidence type="ECO:0000313" key="2">
    <source>
        <dbReference type="Proteomes" id="UP000286351"/>
    </source>
</evidence>
<dbReference type="AlphaFoldDB" id="A0A423JWS5"/>
<protein>
    <submittedName>
        <fullName evidence="1">Uncharacterized protein</fullName>
    </submittedName>
</protein>
<dbReference type="EMBL" id="MOBO01000001">
    <property type="protein sequence ID" value="RON42131.1"/>
    <property type="molecule type" value="Genomic_DNA"/>
</dbReference>
<gene>
    <name evidence="1" type="ORF">BK664_00640</name>
</gene>
<reference evidence="1 2" key="1">
    <citation type="submission" date="2016-10" db="EMBL/GenBank/DDBJ databases">
        <title>Comparative genome analysis of multiple Pseudomonas spp. focuses on biocontrol and plant growth promoting traits.</title>
        <authorList>
            <person name="Tao X.-Y."/>
            <person name="Taylor C.G."/>
        </authorList>
    </citation>
    <scope>NUCLEOTIDE SEQUENCE [LARGE SCALE GENOMIC DNA]</scope>
    <source>
        <strain evidence="1 2">38D4</strain>
    </source>
</reference>
<sequence>MRRLKIFGTLKHTKGSLQTLNPPGSRCSQKTAFQLPKRMDTMHAVVIEIVEIITGYRQAASCLWRSSL</sequence>
<name>A0A423JWS5_9PSED</name>
<evidence type="ECO:0000313" key="1">
    <source>
        <dbReference type="EMBL" id="RON42131.1"/>
    </source>
</evidence>
<proteinExistence type="predicted"/>
<dbReference type="Proteomes" id="UP000286351">
    <property type="component" value="Unassembled WGS sequence"/>
</dbReference>